<comment type="caution">
    <text evidence="2">The sequence shown here is derived from an EMBL/GenBank/DDBJ whole genome shotgun (WGS) entry which is preliminary data.</text>
</comment>
<feature type="transmembrane region" description="Helical" evidence="1">
    <location>
        <begin position="162"/>
        <end position="185"/>
    </location>
</feature>
<evidence type="ECO:0000256" key="1">
    <source>
        <dbReference type="SAM" id="Phobius"/>
    </source>
</evidence>
<dbReference type="EMBL" id="JAHQCS010000102">
    <property type="protein sequence ID" value="MBU9712548.1"/>
    <property type="molecule type" value="Genomic_DNA"/>
</dbReference>
<evidence type="ECO:0008006" key="4">
    <source>
        <dbReference type="Google" id="ProtNLM"/>
    </source>
</evidence>
<gene>
    <name evidence="2" type="ORF">KS419_12425</name>
</gene>
<protein>
    <recommendedName>
        <fullName evidence="4">DUF1700 domain-containing protein</fullName>
    </recommendedName>
</protein>
<keyword evidence="1" id="KW-0812">Transmembrane</keyword>
<dbReference type="Proteomes" id="UP000784880">
    <property type="component" value="Unassembled WGS sequence"/>
</dbReference>
<dbReference type="RefSeq" id="WP_217066726.1">
    <property type="nucleotide sequence ID" value="NZ_JAHQCS010000102.1"/>
</dbReference>
<keyword evidence="3" id="KW-1185">Reference proteome</keyword>
<feature type="transmembrane region" description="Helical" evidence="1">
    <location>
        <begin position="97"/>
        <end position="115"/>
    </location>
</feature>
<accession>A0ABS6JG82</accession>
<keyword evidence="1" id="KW-1133">Transmembrane helix</keyword>
<evidence type="ECO:0000313" key="3">
    <source>
        <dbReference type="Proteomes" id="UP000784880"/>
    </source>
</evidence>
<feature type="transmembrane region" description="Helical" evidence="1">
    <location>
        <begin position="73"/>
        <end position="91"/>
    </location>
</feature>
<evidence type="ECO:0000313" key="2">
    <source>
        <dbReference type="EMBL" id="MBU9712548.1"/>
    </source>
</evidence>
<sequence>MNDEQLRHLVEDLLPLYEEGLLSPETTDWLEEQLKKNKELQEVMKQIEKPLPKGSIDSPVNDEKMFKKINQRLSLFQIIFVGISFILAISTSLMNDSFGFIFWYTVLGLVTYLFYKDMKIVFYITFIPIFLWSIGDSVLVYWRGHYIDGITIAEFIGSSLFGAFMMTIIHYLFALIGSIIGWIILKLKEKDGDNREKNHT</sequence>
<name>A0ABS6JG82_9BACI</name>
<proteinExistence type="predicted"/>
<reference evidence="2 3" key="1">
    <citation type="submission" date="2021-06" db="EMBL/GenBank/DDBJ databases">
        <title>Bacillus sp. RD4P76, an endophyte from a halophyte.</title>
        <authorList>
            <person name="Sun J.-Q."/>
        </authorList>
    </citation>
    <scope>NUCLEOTIDE SEQUENCE [LARGE SCALE GENOMIC DNA]</scope>
    <source>
        <strain evidence="2 3">CGMCC 1.15917</strain>
    </source>
</reference>
<keyword evidence="1" id="KW-0472">Membrane</keyword>
<feature type="transmembrane region" description="Helical" evidence="1">
    <location>
        <begin position="120"/>
        <end position="142"/>
    </location>
</feature>
<organism evidence="2 3">
    <name type="scientific">Evansella tamaricis</name>
    <dbReference type="NCBI Taxonomy" id="2069301"/>
    <lineage>
        <taxon>Bacteria</taxon>
        <taxon>Bacillati</taxon>
        <taxon>Bacillota</taxon>
        <taxon>Bacilli</taxon>
        <taxon>Bacillales</taxon>
        <taxon>Bacillaceae</taxon>
        <taxon>Evansella</taxon>
    </lineage>
</organism>